<proteinExistence type="predicted"/>
<dbReference type="OrthoDB" id="3765434at2"/>
<evidence type="ECO:0000259" key="1">
    <source>
        <dbReference type="Pfam" id="PF20247"/>
    </source>
</evidence>
<dbReference type="InterPro" id="IPR046537">
    <property type="entry name" value="DUF6602"/>
</dbReference>
<dbReference type="RefSeq" id="WP_085213313.1">
    <property type="nucleotide sequence ID" value="NZ_FXAM01000001.1"/>
</dbReference>
<evidence type="ECO:0000313" key="3">
    <source>
        <dbReference type="Proteomes" id="UP000192923"/>
    </source>
</evidence>
<sequence length="242" mass="26977">MSHWSLPALLSNLHRDIQNRLAISRDSLAHPVAKGDASESIWLELFQTYLPQRYQAASAHVVDSQGKFSEQIDVVVFDRQYSPFIFNYQGQKIIPAESVYGVFEAKQILKAETVEYAQAKVASVRRLHRTSLPIPHAGGTYPPKPLVPILGGILAFESDWKPALDQPLLAALDRADTDSRLDMGCVAAHGIFDYRREDSAYHLTPQEKPATAFLFELISRLQSSATVPMIDIKAYAAWLAIS</sequence>
<reference evidence="2 3" key="1">
    <citation type="submission" date="2016-12" db="EMBL/GenBank/DDBJ databases">
        <authorList>
            <person name="Song W.-J."/>
            <person name="Kurnit D.M."/>
        </authorList>
    </citation>
    <scope>NUCLEOTIDE SEQUENCE [LARGE SCALE GENOMIC DNA]</scope>
    <source>
        <strain evidence="2 3">175</strain>
    </source>
</reference>
<gene>
    <name evidence="2" type="ORF">SAMN02949497_2599</name>
</gene>
<organism evidence="2 3">
    <name type="scientific">Methylomagnum ishizawai</name>
    <dbReference type="NCBI Taxonomy" id="1760988"/>
    <lineage>
        <taxon>Bacteria</taxon>
        <taxon>Pseudomonadati</taxon>
        <taxon>Pseudomonadota</taxon>
        <taxon>Gammaproteobacteria</taxon>
        <taxon>Methylococcales</taxon>
        <taxon>Methylococcaceae</taxon>
        <taxon>Methylomagnum</taxon>
    </lineage>
</organism>
<dbReference type="Pfam" id="PF20247">
    <property type="entry name" value="DUF6602"/>
    <property type="match status" value="1"/>
</dbReference>
<dbReference type="AlphaFoldDB" id="A0A1Y6CY75"/>
<accession>A0A1Y6CY75</accession>
<dbReference type="Proteomes" id="UP000192923">
    <property type="component" value="Unassembled WGS sequence"/>
</dbReference>
<keyword evidence="3" id="KW-1185">Reference proteome</keyword>
<name>A0A1Y6CY75_9GAMM</name>
<dbReference type="CDD" id="cd21411">
    <property type="entry name" value="NucC"/>
    <property type="match status" value="1"/>
</dbReference>
<dbReference type="EMBL" id="FXAM01000001">
    <property type="protein sequence ID" value="SMF95246.1"/>
    <property type="molecule type" value="Genomic_DNA"/>
</dbReference>
<feature type="domain" description="DUF6602" evidence="1">
    <location>
        <begin position="27"/>
        <end position="127"/>
    </location>
</feature>
<protein>
    <recommendedName>
        <fullName evidence="1">DUF6602 domain-containing protein</fullName>
    </recommendedName>
</protein>
<dbReference type="STRING" id="1760988.SAMN02949497_2599"/>
<evidence type="ECO:0000313" key="2">
    <source>
        <dbReference type="EMBL" id="SMF95246.1"/>
    </source>
</evidence>